<accession>A0A9P4V405</accession>
<comment type="caution">
    <text evidence="1">The sequence shown here is derived from an EMBL/GenBank/DDBJ whole genome shotgun (WGS) entry which is preliminary data.</text>
</comment>
<evidence type="ECO:0000313" key="1">
    <source>
        <dbReference type="EMBL" id="KAF2735703.1"/>
    </source>
</evidence>
<gene>
    <name evidence="1" type="ORF">EJ04DRAFT_191564</name>
</gene>
<name>A0A9P4V405_9PLEO</name>
<keyword evidence="2" id="KW-1185">Reference proteome</keyword>
<dbReference type="Proteomes" id="UP000799444">
    <property type="component" value="Unassembled WGS sequence"/>
</dbReference>
<organism evidence="1 2">
    <name type="scientific">Polyplosphaeria fusca</name>
    <dbReference type="NCBI Taxonomy" id="682080"/>
    <lineage>
        <taxon>Eukaryota</taxon>
        <taxon>Fungi</taxon>
        <taxon>Dikarya</taxon>
        <taxon>Ascomycota</taxon>
        <taxon>Pezizomycotina</taxon>
        <taxon>Dothideomycetes</taxon>
        <taxon>Pleosporomycetidae</taxon>
        <taxon>Pleosporales</taxon>
        <taxon>Tetraplosphaeriaceae</taxon>
        <taxon>Polyplosphaeria</taxon>
    </lineage>
</organism>
<dbReference type="EMBL" id="ML996133">
    <property type="protein sequence ID" value="KAF2735703.1"/>
    <property type="molecule type" value="Genomic_DNA"/>
</dbReference>
<evidence type="ECO:0000313" key="2">
    <source>
        <dbReference type="Proteomes" id="UP000799444"/>
    </source>
</evidence>
<dbReference type="AlphaFoldDB" id="A0A9P4V405"/>
<proteinExistence type="predicted"/>
<protein>
    <submittedName>
        <fullName evidence="1">Uncharacterized protein</fullName>
    </submittedName>
</protein>
<reference evidence="1" key="1">
    <citation type="journal article" date="2020" name="Stud. Mycol.">
        <title>101 Dothideomycetes genomes: a test case for predicting lifestyles and emergence of pathogens.</title>
        <authorList>
            <person name="Haridas S."/>
            <person name="Albert R."/>
            <person name="Binder M."/>
            <person name="Bloem J."/>
            <person name="Labutti K."/>
            <person name="Salamov A."/>
            <person name="Andreopoulos B."/>
            <person name="Baker S."/>
            <person name="Barry K."/>
            <person name="Bills G."/>
            <person name="Bluhm B."/>
            <person name="Cannon C."/>
            <person name="Castanera R."/>
            <person name="Culley D."/>
            <person name="Daum C."/>
            <person name="Ezra D."/>
            <person name="Gonzalez J."/>
            <person name="Henrissat B."/>
            <person name="Kuo A."/>
            <person name="Liang C."/>
            <person name="Lipzen A."/>
            <person name="Lutzoni F."/>
            <person name="Magnuson J."/>
            <person name="Mondo S."/>
            <person name="Nolan M."/>
            <person name="Ohm R."/>
            <person name="Pangilinan J."/>
            <person name="Park H.-J."/>
            <person name="Ramirez L."/>
            <person name="Alfaro M."/>
            <person name="Sun H."/>
            <person name="Tritt A."/>
            <person name="Yoshinaga Y."/>
            <person name="Zwiers L.-H."/>
            <person name="Turgeon B."/>
            <person name="Goodwin S."/>
            <person name="Spatafora J."/>
            <person name="Crous P."/>
            <person name="Grigoriev I."/>
        </authorList>
    </citation>
    <scope>NUCLEOTIDE SEQUENCE</scope>
    <source>
        <strain evidence="1">CBS 125425</strain>
    </source>
</reference>
<sequence>MLRRYRPRRQRRRAHPVMHCTALHCTLPAMPASLSGRRLSLTPVIGVSVIQSQGKRAPTRKRTSRIQPRLFAGTHPRPDALPRYASGWALRSRPPRPAYCPPTTQTYTQYTCLLTLRPCISSYLPSSISATCPIGPKPTPSPKIQHHNLNPTLNWFPDPFAPPEHAQFLALFSPSPTPVTFSPLSAPSRRFAANKSALVLCALCPH</sequence>